<evidence type="ECO:0000313" key="4">
    <source>
        <dbReference type="Proteomes" id="UP000425960"/>
    </source>
</evidence>
<dbReference type="AlphaFoldDB" id="A0A5K7ZUL8"/>
<feature type="domain" description="Winged helix-turn helix" evidence="2">
    <location>
        <begin position="101"/>
        <end position="155"/>
    </location>
</feature>
<accession>A0A5K7ZUL8</accession>
<name>A0A5K7ZUL8_9BACT</name>
<evidence type="ECO:0000256" key="1">
    <source>
        <dbReference type="SAM" id="MobiDB-lite"/>
    </source>
</evidence>
<dbReference type="SUPFAM" id="SSF46689">
    <property type="entry name" value="Homeodomain-like"/>
    <property type="match status" value="1"/>
</dbReference>
<dbReference type="Proteomes" id="UP000425960">
    <property type="component" value="Chromosome"/>
</dbReference>
<reference evidence="3 4" key="1">
    <citation type="submission" date="2019-11" db="EMBL/GenBank/DDBJ databases">
        <title>Comparative genomics of hydrocarbon-degrading Desulfosarcina strains.</title>
        <authorList>
            <person name="Watanabe M."/>
            <person name="Kojima H."/>
            <person name="Fukui M."/>
        </authorList>
    </citation>
    <scope>NUCLEOTIDE SEQUENCE [LARGE SCALE GENOMIC DNA]</scope>
    <source>
        <strain evidence="3 4">28bB2T</strain>
    </source>
</reference>
<dbReference type="Pfam" id="PF13592">
    <property type="entry name" value="HTH_33"/>
    <property type="match status" value="1"/>
</dbReference>
<evidence type="ECO:0000313" key="3">
    <source>
        <dbReference type="EMBL" id="BBO83933.1"/>
    </source>
</evidence>
<feature type="region of interest" description="Disordered" evidence="1">
    <location>
        <begin position="137"/>
        <end position="159"/>
    </location>
</feature>
<evidence type="ECO:0000259" key="2">
    <source>
        <dbReference type="Pfam" id="PF13592"/>
    </source>
</evidence>
<dbReference type="EMBL" id="AP021876">
    <property type="protein sequence ID" value="BBO83933.1"/>
    <property type="molecule type" value="Genomic_DNA"/>
</dbReference>
<dbReference type="KEGG" id="dov:DSCO28_44990"/>
<protein>
    <recommendedName>
        <fullName evidence="2">Winged helix-turn helix domain-containing protein</fullName>
    </recommendedName>
</protein>
<proteinExistence type="predicted"/>
<dbReference type="Pfam" id="PF13384">
    <property type="entry name" value="HTH_23"/>
    <property type="match status" value="1"/>
</dbReference>
<organism evidence="3 4">
    <name type="scientific">Desulfosarcina ovata subsp. sediminis</name>
    <dbReference type="NCBI Taxonomy" id="885957"/>
    <lineage>
        <taxon>Bacteria</taxon>
        <taxon>Pseudomonadati</taxon>
        <taxon>Thermodesulfobacteriota</taxon>
        <taxon>Desulfobacteria</taxon>
        <taxon>Desulfobacterales</taxon>
        <taxon>Desulfosarcinaceae</taxon>
        <taxon>Desulfosarcina</taxon>
    </lineage>
</organism>
<dbReference type="InterPro" id="IPR025959">
    <property type="entry name" value="Winged_HTH_dom"/>
</dbReference>
<dbReference type="InterPro" id="IPR009057">
    <property type="entry name" value="Homeodomain-like_sf"/>
</dbReference>
<gene>
    <name evidence="3" type="ORF">DSCO28_44990</name>
</gene>
<sequence length="159" mass="18334">MIKVEFSEQDLKTIEYERFHHPIPRVQRRMEVLWLKSQGLPHKQIAKISGACDNAVTKYLRLYRQGGLDEVRKVNFYRPESDLGTYSDSIEQHFRENPVANIAQAAAEIEKLTGIRRSKTQVGVFLKKLGMKYRKVGSVPSGADPEAQEEFKKKTLNQE</sequence>